<evidence type="ECO:0000313" key="2">
    <source>
        <dbReference type="EMBL" id="MEW9919483.1"/>
    </source>
</evidence>
<keyword evidence="2" id="KW-0378">Hydrolase</keyword>
<dbReference type="PANTHER" id="PTHR11614">
    <property type="entry name" value="PHOSPHOLIPASE-RELATED"/>
    <property type="match status" value="1"/>
</dbReference>
<evidence type="ECO:0000259" key="1">
    <source>
        <dbReference type="Pfam" id="PF12146"/>
    </source>
</evidence>
<reference evidence="2 3" key="1">
    <citation type="submission" date="2024-07" db="EMBL/GenBank/DDBJ databases">
        <title>Marimonas sp.nov., isolated from tidal-flat sediment.</title>
        <authorList>
            <person name="Jayan J.N."/>
            <person name="Lee S.S."/>
        </authorList>
    </citation>
    <scope>NUCLEOTIDE SEQUENCE [LARGE SCALE GENOMIC DNA]</scope>
    <source>
        <strain evidence="2 3">MJW-29</strain>
    </source>
</reference>
<gene>
    <name evidence="2" type="ORF">AB2B41_07710</name>
</gene>
<sequence length="315" mass="34601">MDLTPAPFFTDVHPGPDGGQAHWAVTSDGKRIRVGHWPLEGAKGTVLLFPGRTEYIEKYGHTASELAERGLATISIDWRGQGLADRLIDDPLIGHVEAFSDYQKDVAALMRAARAFGLPRPYFLLAHSMGGCIGLRAVMEGLGVQAAAFTGPMWGIYVKPHLRPFAKAMATIMPKVGNAHGLPPGTTKEPYVLSDPFEDNMLTTDRQMWDMMRDQLAAHPELSLGGPSFVWLREAFTETQHLAGRPAPNLPAVTWLGTSERIVSVPPIQKRMETWKSSRLEMVAGSEHEVLMEAEALRRPVMDGIQKLFLGNVTG</sequence>
<accession>A0ABV3RN08</accession>
<dbReference type="InterPro" id="IPR029058">
    <property type="entry name" value="AB_hydrolase_fold"/>
</dbReference>
<comment type="caution">
    <text evidence="2">The sequence shown here is derived from an EMBL/GenBank/DDBJ whole genome shotgun (WGS) entry which is preliminary data.</text>
</comment>
<dbReference type="Proteomes" id="UP001556098">
    <property type="component" value="Unassembled WGS sequence"/>
</dbReference>
<keyword evidence="3" id="KW-1185">Reference proteome</keyword>
<proteinExistence type="predicted"/>
<dbReference type="InterPro" id="IPR051044">
    <property type="entry name" value="MAG_DAG_Lipase"/>
</dbReference>
<organism evidence="2 3">
    <name type="scientific">Sulfitobacter sediminis</name>
    <dbReference type="NCBI Taxonomy" id="3234186"/>
    <lineage>
        <taxon>Bacteria</taxon>
        <taxon>Pseudomonadati</taxon>
        <taxon>Pseudomonadota</taxon>
        <taxon>Alphaproteobacteria</taxon>
        <taxon>Rhodobacterales</taxon>
        <taxon>Roseobacteraceae</taxon>
        <taxon>Sulfitobacter</taxon>
    </lineage>
</organism>
<protein>
    <submittedName>
        <fullName evidence="2">Alpha/beta fold hydrolase</fullName>
    </submittedName>
</protein>
<dbReference type="Gene3D" id="3.40.50.1820">
    <property type="entry name" value="alpha/beta hydrolase"/>
    <property type="match status" value="1"/>
</dbReference>
<dbReference type="InterPro" id="IPR022742">
    <property type="entry name" value="Hydrolase_4"/>
</dbReference>
<evidence type="ECO:0000313" key="3">
    <source>
        <dbReference type="Proteomes" id="UP001556098"/>
    </source>
</evidence>
<dbReference type="RefSeq" id="WP_367877183.1">
    <property type="nucleotide sequence ID" value="NZ_JBFNXX010000004.1"/>
</dbReference>
<dbReference type="EMBL" id="JBFNXX010000004">
    <property type="protein sequence ID" value="MEW9919483.1"/>
    <property type="molecule type" value="Genomic_DNA"/>
</dbReference>
<dbReference type="SUPFAM" id="SSF53474">
    <property type="entry name" value="alpha/beta-Hydrolases"/>
    <property type="match status" value="1"/>
</dbReference>
<dbReference type="Pfam" id="PF12146">
    <property type="entry name" value="Hydrolase_4"/>
    <property type="match status" value="1"/>
</dbReference>
<dbReference type="GO" id="GO:0016787">
    <property type="term" value="F:hydrolase activity"/>
    <property type="evidence" value="ECO:0007669"/>
    <property type="project" value="UniProtKB-KW"/>
</dbReference>
<name>A0ABV3RN08_9RHOB</name>
<feature type="domain" description="Serine aminopeptidase S33" evidence="1">
    <location>
        <begin position="42"/>
        <end position="294"/>
    </location>
</feature>